<keyword evidence="4" id="KW-1185">Reference proteome</keyword>
<keyword evidence="2" id="KW-0472">Membrane</keyword>
<evidence type="ECO:0000313" key="4">
    <source>
        <dbReference type="Proteomes" id="UP000827092"/>
    </source>
</evidence>
<dbReference type="AlphaFoldDB" id="A0AAV6VGR1"/>
<evidence type="ECO:0000313" key="3">
    <source>
        <dbReference type="EMBL" id="KAG8195125.1"/>
    </source>
</evidence>
<feature type="compositionally biased region" description="Polar residues" evidence="1">
    <location>
        <begin position="1"/>
        <end position="10"/>
    </location>
</feature>
<organism evidence="3 4">
    <name type="scientific">Oedothorax gibbosus</name>
    <dbReference type="NCBI Taxonomy" id="931172"/>
    <lineage>
        <taxon>Eukaryota</taxon>
        <taxon>Metazoa</taxon>
        <taxon>Ecdysozoa</taxon>
        <taxon>Arthropoda</taxon>
        <taxon>Chelicerata</taxon>
        <taxon>Arachnida</taxon>
        <taxon>Araneae</taxon>
        <taxon>Araneomorphae</taxon>
        <taxon>Entelegynae</taxon>
        <taxon>Araneoidea</taxon>
        <taxon>Linyphiidae</taxon>
        <taxon>Erigoninae</taxon>
        <taxon>Oedothorax</taxon>
    </lineage>
</organism>
<dbReference type="EMBL" id="JAFNEN010000093">
    <property type="protein sequence ID" value="KAG8195125.1"/>
    <property type="molecule type" value="Genomic_DNA"/>
</dbReference>
<proteinExistence type="predicted"/>
<sequence length="73" mass="8044">MPRSPLTETPLTPPGATLTSSSHAIRRVQCSLRSQRSAEQIHLQIHWHFGFGISGCGGIDCWLFMLGLVGLER</sequence>
<gene>
    <name evidence="3" type="ORF">JTE90_013599</name>
</gene>
<dbReference type="Proteomes" id="UP000827092">
    <property type="component" value="Unassembled WGS sequence"/>
</dbReference>
<accession>A0AAV6VGR1</accession>
<evidence type="ECO:0000256" key="1">
    <source>
        <dbReference type="SAM" id="MobiDB-lite"/>
    </source>
</evidence>
<keyword evidence="2" id="KW-0812">Transmembrane</keyword>
<reference evidence="3 4" key="1">
    <citation type="journal article" date="2022" name="Nat. Ecol. Evol.">
        <title>A masculinizing supergene underlies an exaggerated male reproductive morph in a spider.</title>
        <authorList>
            <person name="Hendrickx F."/>
            <person name="De Corte Z."/>
            <person name="Sonet G."/>
            <person name="Van Belleghem S.M."/>
            <person name="Kostlbacher S."/>
            <person name="Vangestel C."/>
        </authorList>
    </citation>
    <scope>NUCLEOTIDE SEQUENCE [LARGE SCALE GENOMIC DNA]</scope>
    <source>
        <strain evidence="3">W744_W776</strain>
    </source>
</reference>
<feature type="transmembrane region" description="Helical" evidence="2">
    <location>
        <begin position="49"/>
        <end position="71"/>
    </location>
</feature>
<comment type="caution">
    <text evidence="3">The sequence shown here is derived from an EMBL/GenBank/DDBJ whole genome shotgun (WGS) entry which is preliminary data.</text>
</comment>
<keyword evidence="2" id="KW-1133">Transmembrane helix</keyword>
<protein>
    <submittedName>
        <fullName evidence="3">Uncharacterized protein</fullName>
    </submittedName>
</protein>
<feature type="region of interest" description="Disordered" evidence="1">
    <location>
        <begin position="1"/>
        <end position="22"/>
    </location>
</feature>
<evidence type="ECO:0000256" key="2">
    <source>
        <dbReference type="SAM" id="Phobius"/>
    </source>
</evidence>
<name>A0AAV6VGR1_9ARAC</name>